<reference evidence="4 5" key="1">
    <citation type="submission" date="2017-07" db="EMBL/GenBank/DDBJ databases">
        <title>Phylogenetic study on the rhizospheric bacterium Ochrobactrum sp. A44.</title>
        <authorList>
            <person name="Krzyzanowska D.M."/>
            <person name="Ossowicki A."/>
            <person name="Rajewska M."/>
            <person name="Maciag T."/>
            <person name="Kaczynski Z."/>
            <person name="Czerwicka M."/>
            <person name="Jafra S."/>
        </authorList>
    </citation>
    <scope>NUCLEOTIDE SEQUENCE [LARGE SCALE GENOMIC DNA]</scope>
    <source>
        <strain evidence="4 5">CCUG 30717</strain>
    </source>
</reference>
<protein>
    <submittedName>
        <fullName evidence="4">Glycine zipper family protein</fullName>
    </submittedName>
</protein>
<dbReference type="EMBL" id="PKQI01000002">
    <property type="protein sequence ID" value="NNV21836.1"/>
    <property type="molecule type" value="Genomic_DNA"/>
</dbReference>
<dbReference type="EMBL" id="NNRM01000012">
    <property type="protein sequence ID" value="OYR28906.1"/>
    <property type="molecule type" value="Genomic_DNA"/>
</dbReference>
<keyword evidence="1" id="KW-0732">Signal</keyword>
<evidence type="ECO:0000313" key="6">
    <source>
        <dbReference type="Proteomes" id="UP000526233"/>
    </source>
</evidence>
<dbReference type="STRING" id="419475.A8A54_08955"/>
<feature type="signal peptide" evidence="1">
    <location>
        <begin position="1"/>
        <end position="24"/>
    </location>
</feature>
<dbReference type="PROSITE" id="PS51257">
    <property type="entry name" value="PROKAR_LIPOPROTEIN"/>
    <property type="match status" value="1"/>
</dbReference>
<evidence type="ECO:0000259" key="2">
    <source>
        <dbReference type="Pfam" id="PF13488"/>
    </source>
</evidence>
<proteinExistence type="predicted"/>
<dbReference type="AlphaFoldDB" id="A0A1A9FNB9"/>
<dbReference type="RefSeq" id="WP_007876736.1">
    <property type="nucleotide sequence ID" value="NZ_CAXURC020000001.1"/>
</dbReference>
<name>A0A1A9FNB9_9HYPH</name>
<dbReference type="Proteomes" id="UP000216188">
    <property type="component" value="Unassembled WGS sequence"/>
</dbReference>
<dbReference type="InterPro" id="IPR039567">
    <property type="entry name" value="Gly-zipper"/>
</dbReference>
<evidence type="ECO:0000313" key="5">
    <source>
        <dbReference type="Proteomes" id="UP000216188"/>
    </source>
</evidence>
<gene>
    <name evidence="4" type="ORF">CEV34_0994</name>
    <name evidence="3" type="ORF">EHE22_15545</name>
</gene>
<evidence type="ECO:0000256" key="1">
    <source>
        <dbReference type="SAM" id="SignalP"/>
    </source>
</evidence>
<organism evidence="3 6">
    <name type="scientific">Brucella pseudogrignonensis</name>
    <dbReference type="NCBI Taxonomy" id="419475"/>
    <lineage>
        <taxon>Bacteria</taxon>
        <taxon>Pseudomonadati</taxon>
        <taxon>Pseudomonadota</taxon>
        <taxon>Alphaproteobacteria</taxon>
        <taxon>Hyphomicrobiales</taxon>
        <taxon>Brucellaceae</taxon>
        <taxon>Brucella/Ochrobactrum group</taxon>
        <taxon>Brucella</taxon>
    </lineage>
</organism>
<reference evidence="3 6" key="2">
    <citation type="submission" date="2018-11" db="EMBL/GenBank/DDBJ databases">
        <title>Genome sequencing and analysis.</title>
        <authorList>
            <person name="Huang Y.-T."/>
        </authorList>
    </citation>
    <scope>NUCLEOTIDE SEQUENCE [LARGE SCALE GENOMIC DNA]</scope>
    <source>
        <strain evidence="3 6">SHIN</strain>
    </source>
</reference>
<keyword evidence="5" id="KW-1185">Reference proteome</keyword>
<dbReference type="Proteomes" id="UP000526233">
    <property type="component" value="Unassembled WGS sequence"/>
</dbReference>
<dbReference type="Pfam" id="PF13488">
    <property type="entry name" value="Gly-zipper_Omp"/>
    <property type="match status" value="1"/>
</dbReference>
<feature type="domain" description="Glycine zipper" evidence="2">
    <location>
        <begin position="32"/>
        <end position="73"/>
    </location>
</feature>
<comment type="caution">
    <text evidence="3">The sequence shown here is derived from an EMBL/GenBank/DDBJ whole genome shotgun (WGS) entry which is preliminary data.</text>
</comment>
<feature type="chain" id="PRO_5008387333" evidence="1">
    <location>
        <begin position="25"/>
        <end position="94"/>
    </location>
</feature>
<accession>A0A1A9FNB9</accession>
<dbReference type="KEGG" id="ops:A8A54_08955"/>
<evidence type="ECO:0000313" key="4">
    <source>
        <dbReference type="EMBL" id="OYR28906.1"/>
    </source>
</evidence>
<sequence>MKSRLSMIAIVGALAFSTAACTTAEQRTAGYGVGGAALGALAGGAIGGSGRGALAGAAIGGVAGTLLGAAQTRNGVQYCRYRDNYGRTYEAPCN</sequence>
<evidence type="ECO:0000313" key="3">
    <source>
        <dbReference type="EMBL" id="NNV21836.1"/>
    </source>
</evidence>